<dbReference type="Pfam" id="PF10881">
    <property type="entry name" value="DUF2726"/>
    <property type="match status" value="1"/>
</dbReference>
<proteinExistence type="predicted"/>
<dbReference type="AlphaFoldDB" id="A0A9X5AMG1"/>
<gene>
    <name evidence="3" type="ORF">GMA92_02190</name>
</gene>
<feature type="domain" description="DUF2726" evidence="2">
    <location>
        <begin position="41"/>
        <end position="160"/>
    </location>
</feature>
<dbReference type="GO" id="GO:0003677">
    <property type="term" value="F:DNA binding"/>
    <property type="evidence" value="ECO:0007669"/>
    <property type="project" value="InterPro"/>
</dbReference>
<sequence length="220" mass="25027">MSENIGCLGSILNALGLLPKQNNKQSKKIENIFPYVLRDDFLSAAELNFYKSLSLATKELPVKILSKVSLGDLFFVNIKDFKMKQSYWNKINRKHVDFLVCDNVSLKPLVAIELDDKSHQQSNRVQRDAFVDEVFKAANLPLLHIPVKNSYAISELTDLIQSQMKTNPIIASITSEDYVPICPKCQIPMTLRETKKGNHIGQKFYGCSNFPKCKEIKPYN</sequence>
<dbReference type="EMBL" id="WMQE01000003">
    <property type="protein sequence ID" value="MTK20248.1"/>
    <property type="molecule type" value="Genomic_DNA"/>
</dbReference>
<evidence type="ECO:0000313" key="4">
    <source>
        <dbReference type="Proteomes" id="UP000487649"/>
    </source>
</evidence>
<comment type="caution">
    <text evidence="3">The sequence shown here is derived from an EMBL/GenBank/DDBJ whole genome shotgun (WGS) entry which is preliminary data.</text>
</comment>
<dbReference type="InterPro" id="IPR024402">
    <property type="entry name" value="DUF2726"/>
</dbReference>
<dbReference type="SUPFAM" id="SSF57783">
    <property type="entry name" value="Zinc beta-ribbon"/>
    <property type="match status" value="1"/>
</dbReference>
<feature type="domain" description="DNA topoisomerase type IA zn finger" evidence="1">
    <location>
        <begin position="181"/>
        <end position="218"/>
    </location>
</feature>
<dbReference type="Pfam" id="PF01396">
    <property type="entry name" value="Zn_ribbon_Top1"/>
    <property type="match status" value="1"/>
</dbReference>
<name>A0A9X5AMG1_9FIRM</name>
<dbReference type="PIRSF" id="PIRSF028063">
    <property type="entry name" value="UCP028063"/>
    <property type="match status" value="1"/>
</dbReference>
<dbReference type="GO" id="GO:0005694">
    <property type="term" value="C:chromosome"/>
    <property type="evidence" value="ECO:0007669"/>
    <property type="project" value="InterPro"/>
</dbReference>
<reference evidence="3 4" key="1">
    <citation type="journal article" date="2019" name="Nat. Med.">
        <title>A library of human gut bacterial isolates paired with longitudinal multiomics data enables mechanistic microbiome research.</title>
        <authorList>
            <person name="Poyet M."/>
            <person name="Groussin M."/>
            <person name="Gibbons S.M."/>
            <person name="Avila-Pacheco J."/>
            <person name="Jiang X."/>
            <person name="Kearney S.M."/>
            <person name="Perrotta A.R."/>
            <person name="Berdy B."/>
            <person name="Zhao S."/>
            <person name="Lieberman T.D."/>
            <person name="Swanson P.K."/>
            <person name="Smith M."/>
            <person name="Roesemann S."/>
            <person name="Alexander J.E."/>
            <person name="Rich S.A."/>
            <person name="Livny J."/>
            <person name="Vlamakis H."/>
            <person name="Clish C."/>
            <person name="Bullock K."/>
            <person name="Deik A."/>
            <person name="Scott J."/>
            <person name="Pierce K.A."/>
            <person name="Xavier R.J."/>
            <person name="Alm E.J."/>
        </authorList>
    </citation>
    <scope>NUCLEOTIDE SEQUENCE [LARGE SCALE GENOMIC DNA]</scope>
    <source>
        <strain evidence="3 4">BIOML-A198</strain>
    </source>
</reference>
<dbReference type="GO" id="GO:0003916">
    <property type="term" value="F:DNA topoisomerase activity"/>
    <property type="evidence" value="ECO:0007669"/>
    <property type="project" value="InterPro"/>
</dbReference>
<organism evidence="3 4">
    <name type="scientific">Turicibacter sanguinis</name>
    <dbReference type="NCBI Taxonomy" id="154288"/>
    <lineage>
        <taxon>Bacteria</taxon>
        <taxon>Bacillati</taxon>
        <taxon>Bacillota</taxon>
        <taxon>Erysipelotrichia</taxon>
        <taxon>Erysipelotrichales</taxon>
        <taxon>Turicibacteraceae</taxon>
        <taxon>Turicibacter</taxon>
    </lineage>
</organism>
<dbReference type="Gene3D" id="3.30.65.10">
    <property type="entry name" value="Bacterial Topoisomerase I, domain 1"/>
    <property type="match status" value="1"/>
</dbReference>
<dbReference type="GO" id="GO:0006265">
    <property type="term" value="P:DNA topological change"/>
    <property type="evidence" value="ECO:0007669"/>
    <property type="project" value="InterPro"/>
</dbReference>
<protein>
    <submittedName>
        <fullName evidence="3">DUF2726 domain-containing protein</fullName>
    </submittedName>
</protein>
<dbReference type="Proteomes" id="UP000487649">
    <property type="component" value="Unassembled WGS sequence"/>
</dbReference>
<accession>A0A9X5AMG1</accession>
<evidence type="ECO:0000313" key="3">
    <source>
        <dbReference type="EMBL" id="MTK20248.1"/>
    </source>
</evidence>
<dbReference type="InterPro" id="IPR013498">
    <property type="entry name" value="Topo_IA_Znf"/>
</dbReference>
<dbReference type="RefSeq" id="WP_006784559.1">
    <property type="nucleotide sequence ID" value="NZ_CYXW01000009.1"/>
</dbReference>
<evidence type="ECO:0000259" key="1">
    <source>
        <dbReference type="Pfam" id="PF01396"/>
    </source>
</evidence>
<dbReference type="InterPro" id="IPR014538">
    <property type="entry name" value="UCP028063_topo_Znf"/>
</dbReference>
<evidence type="ECO:0000259" key="2">
    <source>
        <dbReference type="Pfam" id="PF10881"/>
    </source>
</evidence>
<dbReference type="OrthoDB" id="9776650at2"/>